<dbReference type="InterPro" id="IPR000477">
    <property type="entry name" value="RT_dom"/>
</dbReference>
<dbReference type="EMBL" id="CAJOBJ010000217">
    <property type="protein sequence ID" value="CAF3805466.1"/>
    <property type="molecule type" value="Genomic_DNA"/>
</dbReference>
<evidence type="ECO:0000313" key="8">
    <source>
        <dbReference type="Proteomes" id="UP000663824"/>
    </source>
</evidence>
<name>A0A816PKV2_9BILA</name>
<dbReference type="Proteomes" id="UP000663834">
    <property type="component" value="Unassembled WGS sequence"/>
</dbReference>
<proteinExistence type="predicted"/>
<dbReference type="PANTHER" id="PTHR47027:SF20">
    <property type="entry name" value="REVERSE TRANSCRIPTASE-LIKE PROTEIN WITH RNA-DIRECTED DNA POLYMERASE DOMAIN"/>
    <property type="match status" value="1"/>
</dbReference>
<dbReference type="EMBL" id="CAJOBH010001146">
    <property type="protein sequence ID" value="CAF3838457.1"/>
    <property type="molecule type" value="Genomic_DNA"/>
</dbReference>
<evidence type="ECO:0000313" key="5">
    <source>
        <dbReference type="EMBL" id="CAF3805466.1"/>
    </source>
</evidence>
<dbReference type="EMBL" id="CAJOBI010001740">
    <property type="protein sequence ID" value="CAF3897181.1"/>
    <property type="molecule type" value="Genomic_DNA"/>
</dbReference>
<dbReference type="Pfam" id="PF00078">
    <property type="entry name" value="RVT_1"/>
    <property type="match status" value="1"/>
</dbReference>
<feature type="domain" description="Reverse transcriptase" evidence="1">
    <location>
        <begin position="1"/>
        <end position="156"/>
    </location>
</feature>
<dbReference type="Proteomes" id="UP000681720">
    <property type="component" value="Unassembled WGS sequence"/>
</dbReference>
<sequence length="157" mass="17668">MGYAKIIWRSKKVVTLLQKIYEKAQSAVRIGKDYGEWFQTDVGTRQGDPLSSLLFIAYLERVMDQVRQNTCGINISGIFINNLSFADDIDLIDEEASSLQRQIELTKTVAEQAGLILNINKIKTMVFGDRNIESSIQVAGETIDNVEKFEYLGSPLT</sequence>
<dbReference type="Proteomes" id="UP000681967">
    <property type="component" value="Unassembled WGS sequence"/>
</dbReference>
<dbReference type="EMBL" id="CAJNRE010005731">
    <property type="protein sequence ID" value="CAF2049108.1"/>
    <property type="molecule type" value="Genomic_DNA"/>
</dbReference>
<comment type="caution">
    <text evidence="4">The sequence shown here is derived from an EMBL/GenBank/DDBJ whole genome shotgun (WGS) entry which is preliminary data.</text>
</comment>
<evidence type="ECO:0000313" key="2">
    <source>
        <dbReference type="EMBL" id="CAF1387160.1"/>
    </source>
</evidence>
<dbReference type="PROSITE" id="PS50878">
    <property type="entry name" value="RT_POL"/>
    <property type="match status" value="1"/>
</dbReference>
<accession>A0A816PKV2</accession>
<dbReference type="Proteomes" id="UP000663824">
    <property type="component" value="Unassembled WGS sequence"/>
</dbReference>
<evidence type="ECO:0000313" key="7">
    <source>
        <dbReference type="EMBL" id="CAF3897181.1"/>
    </source>
</evidence>
<dbReference type="EMBL" id="CAJNOV010010055">
    <property type="protein sequence ID" value="CAF1387160.1"/>
    <property type="molecule type" value="Genomic_DNA"/>
</dbReference>
<evidence type="ECO:0000259" key="1">
    <source>
        <dbReference type="PROSITE" id="PS50878"/>
    </source>
</evidence>
<evidence type="ECO:0000313" key="3">
    <source>
        <dbReference type="EMBL" id="CAF1603677.1"/>
    </source>
</evidence>
<dbReference type="Proteomes" id="UP000676336">
    <property type="component" value="Unassembled WGS sequence"/>
</dbReference>
<dbReference type="PANTHER" id="PTHR47027">
    <property type="entry name" value="REVERSE TRANSCRIPTASE DOMAIN-CONTAINING PROTEIN"/>
    <property type="match status" value="1"/>
</dbReference>
<dbReference type="Proteomes" id="UP000663855">
    <property type="component" value="Unassembled WGS sequence"/>
</dbReference>
<evidence type="ECO:0000313" key="4">
    <source>
        <dbReference type="EMBL" id="CAF2049108.1"/>
    </source>
</evidence>
<protein>
    <recommendedName>
        <fullName evidence="1">Reverse transcriptase domain-containing protein</fullName>
    </recommendedName>
</protein>
<gene>
    <name evidence="6" type="ORF">BYL167_LOCUS5130</name>
    <name evidence="2" type="ORF">CJN711_LOCUS21254</name>
    <name evidence="5" type="ORF">GIL414_LOCUS1333</name>
    <name evidence="3" type="ORF">KQP761_LOCUS22578</name>
    <name evidence="4" type="ORF">MBJ925_LOCUS12690</name>
    <name evidence="7" type="ORF">SMN809_LOCUS6440</name>
</gene>
<dbReference type="OrthoDB" id="413835at2759"/>
<organism evidence="4 8">
    <name type="scientific">Rotaria magnacalcarata</name>
    <dbReference type="NCBI Taxonomy" id="392030"/>
    <lineage>
        <taxon>Eukaryota</taxon>
        <taxon>Metazoa</taxon>
        <taxon>Spiralia</taxon>
        <taxon>Gnathifera</taxon>
        <taxon>Rotifera</taxon>
        <taxon>Eurotatoria</taxon>
        <taxon>Bdelloidea</taxon>
        <taxon>Philodinida</taxon>
        <taxon>Philodinidae</taxon>
        <taxon>Rotaria</taxon>
    </lineage>
</organism>
<dbReference type="EMBL" id="CAJNOW010011835">
    <property type="protein sequence ID" value="CAF1603677.1"/>
    <property type="molecule type" value="Genomic_DNA"/>
</dbReference>
<reference evidence="4" key="1">
    <citation type="submission" date="2021-02" db="EMBL/GenBank/DDBJ databases">
        <authorList>
            <person name="Nowell W R."/>
        </authorList>
    </citation>
    <scope>NUCLEOTIDE SEQUENCE</scope>
</reference>
<evidence type="ECO:0000313" key="6">
    <source>
        <dbReference type="EMBL" id="CAF3838457.1"/>
    </source>
</evidence>
<dbReference type="AlphaFoldDB" id="A0A816PKV2"/>